<comment type="caution">
    <text evidence="3">The sequence shown here is derived from an EMBL/GenBank/DDBJ whole genome shotgun (WGS) entry which is preliminary data.</text>
</comment>
<gene>
    <name evidence="3" type="ORF">MKW98_003636</name>
</gene>
<reference evidence="3" key="1">
    <citation type="submission" date="2022-04" db="EMBL/GenBank/DDBJ databases">
        <title>A functionally conserved STORR gene fusion in Papaver species that diverged 16.8 million years ago.</title>
        <authorList>
            <person name="Catania T."/>
        </authorList>
    </citation>
    <scope>NUCLEOTIDE SEQUENCE</scope>
    <source>
        <strain evidence="3">S-188037</strain>
    </source>
</reference>
<keyword evidence="4" id="KW-1185">Reference proteome</keyword>
<dbReference type="EMBL" id="JAJJMB010010543">
    <property type="protein sequence ID" value="KAI3907991.1"/>
    <property type="molecule type" value="Genomic_DNA"/>
</dbReference>
<dbReference type="Proteomes" id="UP001202328">
    <property type="component" value="Unassembled WGS sequence"/>
</dbReference>
<evidence type="ECO:0000256" key="1">
    <source>
        <dbReference type="SAM" id="Phobius"/>
    </source>
</evidence>
<feature type="transmembrane region" description="Helical" evidence="1">
    <location>
        <begin position="632"/>
        <end position="656"/>
    </location>
</feature>
<protein>
    <recommendedName>
        <fullName evidence="2">PGG domain-containing protein</fullName>
    </recommendedName>
</protein>
<feature type="transmembrane region" description="Helical" evidence="1">
    <location>
        <begin position="592"/>
        <end position="612"/>
    </location>
</feature>
<dbReference type="PANTHER" id="PTHR24177">
    <property type="entry name" value="CASKIN"/>
    <property type="match status" value="1"/>
</dbReference>
<evidence type="ECO:0000313" key="4">
    <source>
        <dbReference type="Proteomes" id="UP001202328"/>
    </source>
</evidence>
<dbReference type="InterPro" id="IPR026961">
    <property type="entry name" value="PGG_dom"/>
</dbReference>
<sequence length="777" mass="87576">MSAKQLSDDCDHPSLKDIGKLLLESQELMFSKLEGLFSNVLMESQAKLVESQAKLLESQATVVESQLAKLVEFQENTQRQVSEIFRSIKEEIVAENQASEHGFASEQGFFSEDQEDDGVAIYVNDRTGRKLLTAVMNNDWEKAKEVLEENPEDINRGLTEISSTILHLAIGYNAGMTFVEEIVKRMTPTVLGYRSTEMGDTALHSAVLYHGRTESAKLMVNKNPGLTQIRNKEGMVPLELALHHVTIGQKDIVEYLYSVTKDDYPSPFVGNVGARLLCSAIDANFYDIALALVERFPDLIMEKSLAHDMCALELMARRPFTFRSGAKLTWWQNCIYSIIQVESVHNHDDDNECDEENPLENSRCTKAVKGLIGSSSKKVQKIITNLVSMHLMPCLERVLRIKNLENKKSMHEQATALVKQMVVHIRQANSRSKTIEFLKDNPNIMKAAIRHGITEFMVECLEEFVYLADYRLPEQNIIEMAIAERNELMVNLICKSTFKKIDLVSRIDNDGNTILHYAAKLAPPAQLNLVPGVAIQMQRELQWFKGVESIMSENDRFKRNKKGETAQFVFSEEHKKLVKEGEDWMKDTSRSCMIVTALIATVAFAAAFTVPGGNISDSNNTKIGTPVFLGRATFTVFVVADTLALTSSVTSVLMFLAIYTSRYAEIDFLRSLPQKLIIGLATLFISMAAILVAFCASLFIVVGDKFPHFPIALFVCAPAALFAWLQLPLFYEMVRSTYWGSVLVNHIYIDPRLEKNNNEKNKSIISRVKKLITSFWR</sequence>
<dbReference type="Gene3D" id="1.25.40.20">
    <property type="entry name" value="Ankyrin repeat-containing domain"/>
    <property type="match status" value="1"/>
</dbReference>
<dbReference type="PANTHER" id="PTHR24177:SF365">
    <property type="entry name" value="ANKYRIN REPEAT-CONTAINING PROTEIN NPR4-LIKE ISOFORM X1"/>
    <property type="match status" value="1"/>
</dbReference>
<organism evidence="3 4">
    <name type="scientific">Papaver atlanticum</name>
    <dbReference type="NCBI Taxonomy" id="357466"/>
    <lineage>
        <taxon>Eukaryota</taxon>
        <taxon>Viridiplantae</taxon>
        <taxon>Streptophyta</taxon>
        <taxon>Embryophyta</taxon>
        <taxon>Tracheophyta</taxon>
        <taxon>Spermatophyta</taxon>
        <taxon>Magnoliopsida</taxon>
        <taxon>Ranunculales</taxon>
        <taxon>Papaveraceae</taxon>
        <taxon>Papaveroideae</taxon>
        <taxon>Papaver</taxon>
    </lineage>
</organism>
<keyword evidence="1" id="KW-1133">Transmembrane helix</keyword>
<dbReference type="SUPFAM" id="SSF48403">
    <property type="entry name" value="Ankyrin repeat"/>
    <property type="match status" value="1"/>
</dbReference>
<feature type="transmembrane region" description="Helical" evidence="1">
    <location>
        <begin position="676"/>
        <end position="702"/>
    </location>
</feature>
<evidence type="ECO:0000313" key="3">
    <source>
        <dbReference type="EMBL" id="KAI3907991.1"/>
    </source>
</evidence>
<dbReference type="InterPro" id="IPR036770">
    <property type="entry name" value="Ankyrin_rpt-contain_sf"/>
</dbReference>
<feature type="transmembrane region" description="Helical" evidence="1">
    <location>
        <begin position="708"/>
        <end position="731"/>
    </location>
</feature>
<name>A0AAD4XFJ4_9MAGN</name>
<keyword evidence="1" id="KW-0472">Membrane</keyword>
<dbReference type="GO" id="GO:0016020">
    <property type="term" value="C:membrane"/>
    <property type="evidence" value="ECO:0007669"/>
    <property type="project" value="TreeGrafter"/>
</dbReference>
<proteinExistence type="predicted"/>
<dbReference type="Pfam" id="PF13962">
    <property type="entry name" value="PGG"/>
    <property type="match status" value="1"/>
</dbReference>
<feature type="domain" description="PGG" evidence="2">
    <location>
        <begin position="583"/>
        <end position="701"/>
    </location>
</feature>
<dbReference type="AlphaFoldDB" id="A0AAD4XFJ4"/>
<accession>A0AAD4XFJ4</accession>
<evidence type="ECO:0000259" key="2">
    <source>
        <dbReference type="Pfam" id="PF13962"/>
    </source>
</evidence>
<keyword evidence="1" id="KW-0812">Transmembrane</keyword>